<accession>A0A916VCX5</accession>
<evidence type="ECO:0000313" key="2">
    <source>
        <dbReference type="EMBL" id="GFO85131.1"/>
    </source>
</evidence>
<evidence type="ECO:0000313" key="3">
    <source>
        <dbReference type="Proteomes" id="UP000613208"/>
    </source>
</evidence>
<protein>
    <submittedName>
        <fullName evidence="2">Uncharacterized protein</fullName>
    </submittedName>
</protein>
<sequence>MNGEIEKLEIAEAVQAGERALESLQKAGERLGKAKNWSLIDLFGGGLFTDVMKHSRLKETKTYLEEAKKDLKEFRRELKDVQMFLNLDLEISDFLKITDIFFDNPVSDYMVQSKIRQAKEQLDEAVCQVENMISDLKQLRDS</sequence>
<dbReference type="RefSeq" id="WP_201310958.1">
    <property type="nucleotide sequence ID" value="NZ_CALWHC010000023.1"/>
</dbReference>
<keyword evidence="3" id="KW-1185">Reference proteome</keyword>
<comment type="caution">
    <text evidence="2">The sequence shown here is derived from an EMBL/GenBank/DDBJ whole genome shotgun (WGS) entry which is preliminary data.</text>
</comment>
<gene>
    <name evidence="2" type="ORF">ANBU17_14780</name>
</gene>
<name>A0A916VCX5_9FIRM</name>
<proteinExistence type="predicted"/>
<dbReference type="AlphaFoldDB" id="A0A916VCX5"/>
<organism evidence="2 3">
    <name type="scientific">Anaerostipes butyraticus</name>
    <dbReference type="NCBI Taxonomy" id="645466"/>
    <lineage>
        <taxon>Bacteria</taxon>
        <taxon>Bacillati</taxon>
        <taxon>Bacillota</taxon>
        <taxon>Clostridia</taxon>
        <taxon>Lachnospirales</taxon>
        <taxon>Lachnospiraceae</taxon>
        <taxon>Anaerostipes</taxon>
    </lineage>
</organism>
<dbReference type="Proteomes" id="UP000613208">
    <property type="component" value="Unassembled WGS sequence"/>
</dbReference>
<feature type="coiled-coil region" evidence="1">
    <location>
        <begin position="57"/>
        <end position="84"/>
    </location>
</feature>
<keyword evidence="1" id="KW-0175">Coiled coil</keyword>
<evidence type="ECO:0000256" key="1">
    <source>
        <dbReference type="SAM" id="Coils"/>
    </source>
</evidence>
<reference evidence="2" key="1">
    <citation type="submission" date="2020-06" db="EMBL/GenBank/DDBJ databases">
        <title>Characterization of fructooligosaccharide metabolism and fructooligosaccharide-degrading enzymes in human commensal butyrate producers.</title>
        <authorList>
            <person name="Tanno H."/>
            <person name="Fujii T."/>
            <person name="Hirano K."/>
            <person name="Maeno S."/>
            <person name="Tonozuka T."/>
            <person name="Sakamoto M."/>
            <person name="Ohkuma M."/>
            <person name="Tochio T."/>
            <person name="Endo A."/>
        </authorList>
    </citation>
    <scope>NUCLEOTIDE SEQUENCE</scope>
    <source>
        <strain evidence="2">JCM 17466</strain>
    </source>
</reference>
<feature type="coiled-coil region" evidence="1">
    <location>
        <begin position="115"/>
        <end position="142"/>
    </location>
</feature>
<dbReference type="EMBL" id="BLYI01000031">
    <property type="protein sequence ID" value="GFO85131.1"/>
    <property type="molecule type" value="Genomic_DNA"/>
</dbReference>